<proteinExistence type="predicted"/>
<feature type="compositionally biased region" description="Basic and acidic residues" evidence="1">
    <location>
        <begin position="427"/>
        <end position="445"/>
    </location>
</feature>
<dbReference type="KEGG" id="ngv:CDO52_03830"/>
<dbReference type="Pfam" id="PF14028">
    <property type="entry name" value="Lant_dehydr_C"/>
    <property type="match status" value="1"/>
</dbReference>
<evidence type="ECO:0000313" key="5">
    <source>
        <dbReference type="Proteomes" id="UP000215005"/>
    </source>
</evidence>
<dbReference type="InterPro" id="IPR006827">
    <property type="entry name" value="Lant_deHydtase_N"/>
</dbReference>
<feature type="domain" description="Lantibiotic dehydratase N-terminal" evidence="2">
    <location>
        <begin position="640"/>
        <end position="817"/>
    </location>
</feature>
<dbReference type="InterPro" id="IPR023809">
    <property type="entry name" value="Thiopep_bacteriocin_synth_dom"/>
</dbReference>
<feature type="domain" description="Thiopeptide-type bacteriocin biosynthesis" evidence="3">
    <location>
        <begin position="887"/>
        <end position="1134"/>
    </location>
</feature>
<evidence type="ECO:0000259" key="2">
    <source>
        <dbReference type="Pfam" id="PF04738"/>
    </source>
</evidence>
<organism evidence="4 5">
    <name type="scientific">Nocardiopsis gilva YIM 90087</name>
    <dbReference type="NCBI Taxonomy" id="1235441"/>
    <lineage>
        <taxon>Bacteria</taxon>
        <taxon>Bacillati</taxon>
        <taxon>Actinomycetota</taxon>
        <taxon>Actinomycetes</taxon>
        <taxon>Streptosporangiales</taxon>
        <taxon>Nocardiopsidaceae</taxon>
        <taxon>Nocardiopsis</taxon>
    </lineage>
</organism>
<dbReference type="Proteomes" id="UP000215005">
    <property type="component" value="Chromosome"/>
</dbReference>
<feature type="region of interest" description="Disordered" evidence="1">
    <location>
        <begin position="392"/>
        <end position="547"/>
    </location>
</feature>
<feature type="domain" description="Lantibiotic dehydratase N-terminal" evidence="2">
    <location>
        <begin position="44"/>
        <end position="395"/>
    </location>
</feature>
<evidence type="ECO:0000259" key="3">
    <source>
        <dbReference type="Pfam" id="PF14028"/>
    </source>
</evidence>
<dbReference type="RefSeq" id="WP_094932208.1">
    <property type="nucleotide sequence ID" value="NZ_CP022753.1"/>
</dbReference>
<feature type="compositionally biased region" description="Basic and acidic residues" evidence="1">
    <location>
        <begin position="497"/>
        <end position="515"/>
    </location>
</feature>
<evidence type="ECO:0000313" key="4">
    <source>
        <dbReference type="EMBL" id="ASU82026.1"/>
    </source>
</evidence>
<sequence length="1150" mass="122127">MLRVPLFSVDEAARMVADEDVADPIATMAVSLAAGPYVRDAAVSGDQRARDTLARYLARMGGRATPYGLFAGTAPVSVGEERDLALGPRDRHRVRVRVDVQALEEAVRAAADAVGPLQWPLRTNPIARADGDVLRFAKSGDASADVVSMRLTPAIAAVLRVLGDGEVIGADIVAALRADNPGFSEDQMAGFLTRLVDGGLIERSLGLIEPGVEPAERAVDLLEAMGATEQADALRTLLADATGVRPLDPALTGTLDAGWRAAASHIPSFAEVKQAQRFDVHPEMDMSAATLDRRSSDDLQRAILRVAALQNGGGAAGGSAFSIDEFRDAFRARYEDAEVPLLSALDLESGVLRSWHRSVSELAVNAGVRAPEESSLPRVNPELLKLYDRWTRDGTPVDIPTDANANERAKASTPNGRRPESVGGTASKERERAENTDANANERAKASTPNGRRPEGVGGTASEERERAENTDANANERAKASTPNGRRPHSVGGTASKEHERAENTDANANERAKASTPNGRRPHSVGGTASEEHERANDTPAASTTGARAALAVLLGDHPEGLHSMLVGGVGRAPHALLARFSLNRDGMRQRLSDAVHGAEEMVGDAVAAGAPSDAPGVFGPGVPTGPNATADADTAGAPDTAPIHAELVYHPGGRIGNVLIRPRLLDDTIALTGASGGTLALDRLLIQLRGDEFRLRDSLTGRPVLVELNTAHNVDFHGLDPVYAVLGHLASSGGVGWSWGALAHLSHLPRVTCGPVVVAPEQWRLARADIRDVLHDPDPAGHLRRLLPGLGDRRWVGVGDYDHVLPIDLRSARSVGAALAKEAKGPDTASVKIIEMPQLEAPAVRGPSGGHVAEAVIPFSPVHRTPPRPGTGADAFDADRGRAWVYFSYFCGQASADAVVTRAKQLADELHRSGAVTDWFFLRYTDGGYHVRVRMRPIDGAARAHVVAAMDALGGALRAEGLIGRSVMDDYIPEVSRYGGADNLAAAERLFTASSDQVAAFLAARPTEELRLYQAVADAVGWCSALFDSTDEQRAFLRLCQSGTSLSFTKKGNPLGKFHRAHDRALRDHLADAQGDEQVAKALAALSSSVRQTLTGRRGWSVFGSALHLHCNRLFAFDAVRLEYLAYELAERRIHQLQALDGVGGKA</sequence>
<accession>A0A223S1P0</accession>
<dbReference type="EMBL" id="CP022753">
    <property type="protein sequence ID" value="ASU82026.1"/>
    <property type="molecule type" value="Genomic_DNA"/>
</dbReference>
<feature type="compositionally biased region" description="Basic and acidic residues" evidence="1">
    <location>
        <begin position="462"/>
        <end position="480"/>
    </location>
</feature>
<keyword evidence="5" id="KW-1185">Reference proteome</keyword>
<protein>
    <recommendedName>
        <fullName evidence="6">Lantibiotic dehydratase</fullName>
    </recommendedName>
</protein>
<evidence type="ECO:0000256" key="1">
    <source>
        <dbReference type="SAM" id="MobiDB-lite"/>
    </source>
</evidence>
<dbReference type="Pfam" id="PF04738">
    <property type="entry name" value="Lant_dehydr_N"/>
    <property type="match status" value="2"/>
</dbReference>
<dbReference type="OrthoDB" id="3607295at2"/>
<reference evidence="4 5" key="1">
    <citation type="submission" date="2017-08" db="EMBL/GenBank/DDBJ databases">
        <title>The complete genome sequence of Nocardiopsis gilva YIM 90087.</title>
        <authorList>
            <person name="Yin M."/>
            <person name="Tang S."/>
        </authorList>
    </citation>
    <scope>NUCLEOTIDE SEQUENCE [LARGE SCALE GENOMIC DNA]</scope>
    <source>
        <strain evidence="4 5">YIM 90087</strain>
    </source>
</reference>
<name>A0A223S1P0_9ACTN</name>
<dbReference type="AlphaFoldDB" id="A0A223S1P0"/>
<gene>
    <name evidence="4" type="ORF">CDO52_03830</name>
</gene>
<dbReference type="NCBIfam" id="TIGR03891">
    <property type="entry name" value="thiopep_ocin"/>
    <property type="match status" value="1"/>
</dbReference>
<evidence type="ECO:0008006" key="6">
    <source>
        <dbReference type="Google" id="ProtNLM"/>
    </source>
</evidence>